<dbReference type="AlphaFoldDB" id="A0A388L8G9"/>
<dbReference type="InterPro" id="IPR001878">
    <property type="entry name" value="Znf_CCHC"/>
</dbReference>
<dbReference type="EMBL" id="BFEA01000299">
    <property type="protein sequence ID" value="GBG78605.1"/>
    <property type="molecule type" value="Genomic_DNA"/>
</dbReference>
<evidence type="ECO:0000313" key="4">
    <source>
        <dbReference type="EMBL" id="GBG78605.1"/>
    </source>
</evidence>
<dbReference type="GO" id="GO:0008270">
    <property type="term" value="F:zinc ion binding"/>
    <property type="evidence" value="ECO:0007669"/>
    <property type="project" value="UniProtKB-KW"/>
</dbReference>
<keyword evidence="5" id="KW-1185">Reference proteome</keyword>
<protein>
    <recommendedName>
        <fullName evidence="3">CCHC-type domain-containing protein</fullName>
    </recommendedName>
</protein>
<reference evidence="4 5" key="1">
    <citation type="journal article" date="2018" name="Cell">
        <title>The Chara Genome: Secondary Complexity and Implications for Plant Terrestrialization.</title>
        <authorList>
            <person name="Nishiyama T."/>
            <person name="Sakayama H."/>
            <person name="Vries J.D."/>
            <person name="Buschmann H."/>
            <person name="Saint-Marcoux D."/>
            <person name="Ullrich K.K."/>
            <person name="Haas F.B."/>
            <person name="Vanderstraeten L."/>
            <person name="Becker D."/>
            <person name="Lang D."/>
            <person name="Vosolsobe S."/>
            <person name="Rombauts S."/>
            <person name="Wilhelmsson P.K.I."/>
            <person name="Janitza P."/>
            <person name="Kern R."/>
            <person name="Heyl A."/>
            <person name="Rumpler F."/>
            <person name="Villalobos L.I.A.C."/>
            <person name="Clay J.M."/>
            <person name="Skokan R."/>
            <person name="Toyoda A."/>
            <person name="Suzuki Y."/>
            <person name="Kagoshima H."/>
            <person name="Schijlen E."/>
            <person name="Tajeshwar N."/>
            <person name="Catarino B."/>
            <person name="Hetherington A.J."/>
            <person name="Saltykova A."/>
            <person name="Bonnot C."/>
            <person name="Breuninger H."/>
            <person name="Symeonidi A."/>
            <person name="Radhakrishnan G.V."/>
            <person name="Van Nieuwerburgh F."/>
            <person name="Deforce D."/>
            <person name="Chang C."/>
            <person name="Karol K.G."/>
            <person name="Hedrich R."/>
            <person name="Ulvskov P."/>
            <person name="Glockner G."/>
            <person name="Delwiche C.F."/>
            <person name="Petrasek J."/>
            <person name="Van de Peer Y."/>
            <person name="Friml J."/>
            <person name="Beilby M."/>
            <person name="Dolan L."/>
            <person name="Kohara Y."/>
            <person name="Sugano S."/>
            <person name="Fujiyama A."/>
            <person name="Delaux P.-M."/>
            <person name="Quint M."/>
            <person name="TheiBen G."/>
            <person name="Hagemann M."/>
            <person name="Harholt J."/>
            <person name="Dunand C."/>
            <person name="Zachgo S."/>
            <person name="Langdale J."/>
            <person name="Maumus F."/>
            <person name="Straeten D.V.D."/>
            <person name="Gould S.B."/>
            <person name="Rensing S.A."/>
        </authorList>
    </citation>
    <scope>NUCLEOTIDE SEQUENCE [LARGE SCALE GENOMIC DNA]</scope>
    <source>
        <strain evidence="4 5">S276</strain>
    </source>
</reference>
<dbReference type="SUPFAM" id="SSF57756">
    <property type="entry name" value="Retrovirus zinc finger-like domains"/>
    <property type="match status" value="1"/>
</dbReference>
<keyword evidence="1" id="KW-0863">Zinc-finger</keyword>
<dbReference type="PROSITE" id="PS50158">
    <property type="entry name" value="ZF_CCHC"/>
    <property type="match status" value="1"/>
</dbReference>
<dbReference type="GO" id="GO:0003676">
    <property type="term" value="F:nucleic acid binding"/>
    <property type="evidence" value="ECO:0007669"/>
    <property type="project" value="InterPro"/>
</dbReference>
<feature type="compositionally biased region" description="Basic residues" evidence="2">
    <location>
        <begin position="167"/>
        <end position="177"/>
    </location>
</feature>
<gene>
    <name evidence="4" type="ORF">CBR_g27831</name>
</gene>
<dbReference type="Gramene" id="GBG78605">
    <property type="protein sequence ID" value="GBG78605"/>
    <property type="gene ID" value="CBR_g27831"/>
</dbReference>
<feature type="compositionally biased region" description="Polar residues" evidence="2">
    <location>
        <begin position="357"/>
        <end position="366"/>
    </location>
</feature>
<feature type="compositionally biased region" description="Basic residues" evidence="2">
    <location>
        <begin position="148"/>
        <end position="157"/>
    </location>
</feature>
<dbReference type="Proteomes" id="UP000265515">
    <property type="component" value="Unassembled WGS sequence"/>
</dbReference>
<feature type="region of interest" description="Disordered" evidence="2">
    <location>
        <begin position="139"/>
        <end position="238"/>
    </location>
</feature>
<name>A0A388L8G9_CHABU</name>
<organism evidence="4 5">
    <name type="scientific">Chara braunii</name>
    <name type="common">Braun's stonewort</name>
    <dbReference type="NCBI Taxonomy" id="69332"/>
    <lineage>
        <taxon>Eukaryota</taxon>
        <taxon>Viridiplantae</taxon>
        <taxon>Streptophyta</taxon>
        <taxon>Charophyceae</taxon>
        <taxon>Charales</taxon>
        <taxon>Characeae</taxon>
        <taxon>Chara</taxon>
    </lineage>
</organism>
<keyword evidence="1" id="KW-0479">Metal-binding</keyword>
<evidence type="ECO:0000259" key="3">
    <source>
        <dbReference type="PROSITE" id="PS50158"/>
    </source>
</evidence>
<evidence type="ECO:0000313" key="5">
    <source>
        <dbReference type="Proteomes" id="UP000265515"/>
    </source>
</evidence>
<dbReference type="STRING" id="69332.A0A388L8G9"/>
<keyword evidence="1" id="KW-0862">Zinc</keyword>
<feature type="compositionally biased region" description="Basic and acidic residues" evidence="2">
    <location>
        <begin position="369"/>
        <end position="388"/>
    </location>
</feature>
<evidence type="ECO:0000256" key="1">
    <source>
        <dbReference type="PROSITE-ProRule" id="PRU00047"/>
    </source>
</evidence>
<feature type="region of interest" description="Disordered" evidence="2">
    <location>
        <begin position="357"/>
        <end position="404"/>
    </location>
</feature>
<dbReference type="Gene3D" id="4.10.60.10">
    <property type="entry name" value="Zinc finger, CCHC-type"/>
    <property type="match status" value="1"/>
</dbReference>
<feature type="region of interest" description="Disordered" evidence="2">
    <location>
        <begin position="87"/>
        <end position="110"/>
    </location>
</feature>
<proteinExistence type="predicted"/>
<sequence length="404" mass="44880">MGPAGGGGQGIANGQQLSSGQAYGGTTGYTGGGGRMGGGNNACYNCGKVGHIARDCWSRQGRSMGGPQGDPELEEIKEQFRLARKERLEQEKKRKKEEEKRIREEETRRNLDFARKVEEFKLQLRAELLEEWRKNYAEAEKVTGKIGKSAKKAKKKKERDQTEYGRLKRRRARRNRKRGDSCEDSGSSCSTDDDMSDDTSLESGSGGKHARTKTYVRRGTGNIKTKARTKSNMGKGRAEEVHTPVRIYERGESSKARKEPQAEEEECLGTRAADGAEPRTPLTGGYKGLAAGCSQKGLIEYCILAHKIFSAKKADTLRKICEQKGIKYTKKPEIVEILARHQVQLAYNGFDETHVNANGTMKTKASGSPRKDFVKDRTTMEKPAKRQEPTIIRSAPVQPTEDSN</sequence>
<feature type="compositionally biased region" description="Acidic residues" evidence="2">
    <location>
        <begin position="191"/>
        <end position="200"/>
    </location>
</feature>
<feature type="domain" description="CCHC-type" evidence="3">
    <location>
        <begin position="43"/>
        <end position="56"/>
    </location>
</feature>
<dbReference type="Pfam" id="PF00098">
    <property type="entry name" value="zf-CCHC"/>
    <property type="match status" value="1"/>
</dbReference>
<comment type="caution">
    <text evidence="4">The sequence shown here is derived from an EMBL/GenBank/DDBJ whole genome shotgun (WGS) entry which is preliminary data.</text>
</comment>
<dbReference type="InterPro" id="IPR036875">
    <property type="entry name" value="Znf_CCHC_sf"/>
</dbReference>
<accession>A0A388L8G9</accession>
<dbReference type="SMART" id="SM00343">
    <property type="entry name" value="ZnF_C2HC"/>
    <property type="match status" value="1"/>
</dbReference>
<evidence type="ECO:0000256" key="2">
    <source>
        <dbReference type="SAM" id="MobiDB-lite"/>
    </source>
</evidence>